<dbReference type="Proteomes" id="UP000216020">
    <property type="component" value="Unassembled WGS sequence"/>
</dbReference>
<keyword evidence="5" id="KW-0249">Electron transport</keyword>
<evidence type="ECO:0000313" key="11">
    <source>
        <dbReference type="EMBL" id="OZI38617.1"/>
    </source>
</evidence>
<dbReference type="AlphaFoldDB" id="A0A261SNK3"/>
<feature type="domain" description="2Fe-2S ferredoxin-type" evidence="10">
    <location>
        <begin position="20"/>
        <end position="109"/>
    </location>
</feature>
<name>A0A261SNK3_9BORD</name>
<dbReference type="PANTHER" id="PTHR43112:SF3">
    <property type="entry name" value="FERREDOXIN-2, CHLOROPLASTIC"/>
    <property type="match status" value="1"/>
</dbReference>
<dbReference type="PANTHER" id="PTHR43112">
    <property type="entry name" value="FERREDOXIN"/>
    <property type="match status" value="1"/>
</dbReference>
<dbReference type="Gene3D" id="3.10.20.30">
    <property type="match status" value="1"/>
</dbReference>
<keyword evidence="4" id="KW-0479">Metal-binding</keyword>
<keyword evidence="3" id="KW-0001">2Fe-2S</keyword>
<dbReference type="Pfam" id="PF00111">
    <property type="entry name" value="Fer2"/>
    <property type="match status" value="1"/>
</dbReference>
<evidence type="ECO:0000313" key="12">
    <source>
        <dbReference type="Proteomes" id="UP000216020"/>
    </source>
</evidence>
<dbReference type="OrthoDB" id="9806195at2"/>
<gene>
    <name evidence="11" type="ORF">CAL29_04700</name>
</gene>
<dbReference type="PROSITE" id="PS51085">
    <property type="entry name" value="2FE2S_FER_2"/>
    <property type="match status" value="1"/>
</dbReference>
<comment type="cofactor">
    <cofactor evidence="8">
        <name>[2Fe-2S] cluster</name>
        <dbReference type="ChEBI" id="CHEBI:190135"/>
    </cofactor>
</comment>
<evidence type="ECO:0000256" key="4">
    <source>
        <dbReference type="ARBA" id="ARBA00022723"/>
    </source>
</evidence>
<evidence type="ECO:0000256" key="5">
    <source>
        <dbReference type="ARBA" id="ARBA00022982"/>
    </source>
</evidence>
<proteinExistence type="inferred from homology"/>
<dbReference type="GO" id="GO:0046872">
    <property type="term" value="F:metal ion binding"/>
    <property type="evidence" value="ECO:0007669"/>
    <property type="project" value="UniProtKB-KW"/>
</dbReference>
<evidence type="ECO:0000259" key="10">
    <source>
        <dbReference type="PROSITE" id="PS51085"/>
    </source>
</evidence>
<comment type="caution">
    <text evidence="11">The sequence shown here is derived from an EMBL/GenBank/DDBJ whole genome shotgun (WGS) entry which is preliminary data.</text>
</comment>
<evidence type="ECO:0000256" key="7">
    <source>
        <dbReference type="ARBA" id="ARBA00023014"/>
    </source>
</evidence>
<dbReference type="EMBL" id="NEVM01000001">
    <property type="protein sequence ID" value="OZI38617.1"/>
    <property type="molecule type" value="Genomic_DNA"/>
</dbReference>
<comment type="similarity">
    <text evidence="1">Belongs to the 2Fe2S plant-type ferredoxin family.</text>
</comment>
<keyword evidence="12" id="KW-1185">Reference proteome</keyword>
<evidence type="ECO:0000256" key="1">
    <source>
        <dbReference type="ARBA" id="ARBA00007874"/>
    </source>
</evidence>
<dbReference type="InterPro" id="IPR036010">
    <property type="entry name" value="2Fe-2S_ferredoxin-like_sf"/>
</dbReference>
<dbReference type="InterPro" id="IPR012675">
    <property type="entry name" value="Beta-grasp_dom_sf"/>
</dbReference>
<keyword evidence="7" id="KW-0411">Iron-sulfur</keyword>
<dbReference type="GO" id="GO:0051537">
    <property type="term" value="F:2 iron, 2 sulfur cluster binding"/>
    <property type="evidence" value="ECO:0007669"/>
    <property type="project" value="UniProtKB-KW"/>
</dbReference>
<evidence type="ECO:0000256" key="3">
    <source>
        <dbReference type="ARBA" id="ARBA00022714"/>
    </source>
</evidence>
<dbReference type="SUPFAM" id="SSF54292">
    <property type="entry name" value="2Fe-2S ferredoxin-like"/>
    <property type="match status" value="1"/>
</dbReference>
<evidence type="ECO:0000256" key="6">
    <source>
        <dbReference type="ARBA" id="ARBA00023004"/>
    </source>
</evidence>
<evidence type="ECO:0000256" key="9">
    <source>
        <dbReference type="SAM" id="MobiDB-lite"/>
    </source>
</evidence>
<dbReference type="InterPro" id="IPR001041">
    <property type="entry name" value="2Fe-2S_ferredoxin-type"/>
</dbReference>
<accession>A0A261SNK3</accession>
<evidence type="ECO:0000256" key="8">
    <source>
        <dbReference type="ARBA" id="ARBA00034078"/>
    </source>
</evidence>
<sequence>MPASASAPPASPPATGEAAYTVTLETSGWTYPARADETLLQAALRAGIRLASSCRNGTCRACMCHLEAGEIGYVVERPGLSRDEIDEGWILPCVARPRGDVTLAGDSAERMATEAPRPLPVGPRR</sequence>
<evidence type="ECO:0000256" key="2">
    <source>
        <dbReference type="ARBA" id="ARBA00022448"/>
    </source>
</evidence>
<feature type="region of interest" description="Disordered" evidence="9">
    <location>
        <begin position="104"/>
        <end position="125"/>
    </location>
</feature>
<protein>
    <recommendedName>
        <fullName evidence="10">2Fe-2S ferredoxin-type domain-containing protein</fullName>
    </recommendedName>
</protein>
<organism evidence="11 12">
    <name type="scientific">Bordetella genomosp. 10</name>
    <dbReference type="NCBI Taxonomy" id="1416804"/>
    <lineage>
        <taxon>Bacteria</taxon>
        <taxon>Pseudomonadati</taxon>
        <taxon>Pseudomonadota</taxon>
        <taxon>Betaproteobacteria</taxon>
        <taxon>Burkholderiales</taxon>
        <taxon>Alcaligenaceae</taxon>
        <taxon>Bordetella</taxon>
    </lineage>
</organism>
<keyword evidence="6" id="KW-0408">Iron</keyword>
<dbReference type="CDD" id="cd00207">
    <property type="entry name" value="fer2"/>
    <property type="match status" value="1"/>
</dbReference>
<keyword evidence="2" id="KW-0813">Transport</keyword>
<reference evidence="12" key="1">
    <citation type="submission" date="2017-05" db="EMBL/GenBank/DDBJ databases">
        <title>Complete and WGS of Bordetella genogroups.</title>
        <authorList>
            <person name="Spilker T."/>
            <person name="Lipuma J."/>
        </authorList>
    </citation>
    <scope>NUCLEOTIDE SEQUENCE [LARGE SCALE GENOMIC DNA]</scope>
    <source>
        <strain evidence="12">AU16122</strain>
    </source>
</reference>